<dbReference type="SUPFAM" id="SSF51735">
    <property type="entry name" value="NAD(P)-binding Rossmann-fold domains"/>
    <property type="match status" value="1"/>
</dbReference>
<dbReference type="Proteomes" id="UP000294902">
    <property type="component" value="Unassembled WGS sequence"/>
</dbReference>
<name>A0A4R3MPX8_9FIRM</name>
<dbReference type="InterPro" id="IPR036291">
    <property type="entry name" value="NAD(P)-bd_dom_sf"/>
</dbReference>
<sequence length="303" mass="33410">MYQHILLLKQNTGVFMAKSGNISIIGGDLRLVHLANKLSDSLNVLVFGNKHKDLLPSIHKTNNLDVAIDCSNTIIFPIPFSKNKNDIYAPFANEDVFLEDVYKKDFSDKTIVGGAFTKEFKGFIEKNQGVLVELMEDDAFEVYNSIPTAEGVIELLMQGSEITIYGSKSLILGFGKCGITQGDLLKAMGSSVTIGARNKSQLALANIKGLNTLNIEEIELNDYIGEFDFIINTVPAGLVKNIDFTHINRAQIVVDIANQLDNQIINKTKIINARGIPGKYSPKSAAEIIYKTLTDKNIIRNVK</sequence>
<dbReference type="Pfam" id="PF16924">
    <property type="entry name" value="DpaA_N"/>
    <property type="match status" value="1"/>
</dbReference>
<accession>A0A4R3MPX8</accession>
<dbReference type="EMBL" id="SMAL01000004">
    <property type="protein sequence ID" value="TCT15042.1"/>
    <property type="molecule type" value="Genomic_DNA"/>
</dbReference>
<organism evidence="2 3">
    <name type="scientific">Natranaerovirga pectinivora</name>
    <dbReference type="NCBI Taxonomy" id="682400"/>
    <lineage>
        <taxon>Bacteria</taxon>
        <taxon>Bacillati</taxon>
        <taxon>Bacillota</taxon>
        <taxon>Clostridia</taxon>
        <taxon>Lachnospirales</taxon>
        <taxon>Natranaerovirgaceae</taxon>
        <taxon>Natranaerovirga</taxon>
    </lineage>
</organism>
<evidence type="ECO:0000313" key="2">
    <source>
        <dbReference type="EMBL" id="TCT15042.1"/>
    </source>
</evidence>
<evidence type="ECO:0000313" key="3">
    <source>
        <dbReference type="Proteomes" id="UP000294902"/>
    </source>
</evidence>
<keyword evidence="3" id="KW-1185">Reference proteome</keyword>
<comment type="caution">
    <text evidence="2">The sequence shown here is derived from an EMBL/GenBank/DDBJ whole genome shotgun (WGS) entry which is preliminary data.</text>
</comment>
<proteinExistence type="predicted"/>
<dbReference type="InterPro" id="IPR031629">
    <property type="entry name" value="DpaA_N"/>
</dbReference>
<dbReference type="Gene3D" id="3.40.50.720">
    <property type="entry name" value="NAD(P)-binding Rossmann-like Domain"/>
    <property type="match status" value="2"/>
</dbReference>
<dbReference type="AlphaFoldDB" id="A0A4R3MPX8"/>
<reference evidence="2 3" key="1">
    <citation type="submission" date="2019-03" db="EMBL/GenBank/DDBJ databases">
        <title>Genomic Encyclopedia of Type Strains, Phase IV (KMG-IV): sequencing the most valuable type-strain genomes for metagenomic binning, comparative biology and taxonomic classification.</title>
        <authorList>
            <person name="Goeker M."/>
        </authorList>
    </citation>
    <scope>NUCLEOTIDE SEQUENCE [LARGE SCALE GENOMIC DNA]</scope>
    <source>
        <strain evidence="2 3">DSM 24629</strain>
    </source>
</reference>
<evidence type="ECO:0000259" key="1">
    <source>
        <dbReference type="Pfam" id="PF16924"/>
    </source>
</evidence>
<protein>
    <submittedName>
        <fullName evidence="2">Dipicolinate synthase subunit A</fullName>
    </submittedName>
</protein>
<gene>
    <name evidence="2" type="ORF">EDC18_104192</name>
</gene>
<feature type="domain" description="Dipicolinate synthase subunit A N-terminal" evidence="1">
    <location>
        <begin position="22"/>
        <end position="135"/>
    </location>
</feature>